<keyword evidence="1" id="KW-0472">Membrane</keyword>
<feature type="transmembrane region" description="Helical" evidence="1">
    <location>
        <begin position="28"/>
        <end position="49"/>
    </location>
</feature>
<keyword evidence="3" id="KW-1185">Reference proteome</keyword>
<evidence type="ECO:0000313" key="3">
    <source>
        <dbReference type="Proteomes" id="UP001596137"/>
    </source>
</evidence>
<feature type="transmembrane region" description="Helical" evidence="1">
    <location>
        <begin position="55"/>
        <end position="73"/>
    </location>
</feature>
<evidence type="ECO:0000313" key="2">
    <source>
        <dbReference type="EMBL" id="MFC6085984.1"/>
    </source>
</evidence>
<keyword evidence="1" id="KW-1133">Transmembrane helix</keyword>
<name>A0ABW1NRL1_9ACTN</name>
<gene>
    <name evidence="2" type="ORF">ACFP1K_32790</name>
</gene>
<dbReference type="Proteomes" id="UP001596137">
    <property type="component" value="Unassembled WGS sequence"/>
</dbReference>
<sequence>MKDYPAVIKKMAGDAGLGEVVDRYRQSVLVEMELFFSFAGLGLVGLLFGDDVGRTIGAVFCGLASPWALIAWVRARMYLYLCSDGLLTTSSKTTLRILCAWEDVAYIRLWTTRIYQIGPFEDFQRCILVLEDGMKLDLGRPSYAKGEDLIAAVEERMAATIYPRRAAEISELGDADFDQIIVTADGIRDGDRFVSWSAITGMKRGRVRLRIWSGPGRPVISRKVKWIPDIKVLQTLISEGVQRARAQGAGARRQDWG</sequence>
<proteinExistence type="predicted"/>
<accession>A0ABW1NRL1</accession>
<dbReference type="Pfam" id="PF20226">
    <property type="entry name" value="DUF6585"/>
    <property type="match status" value="1"/>
</dbReference>
<organism evidence="2 3">
    <name type="scientific">Sphaerisporangium aureirubrum</name>
    <dbReference type="NCBI Taxonomy" id="1544736"/>
    <lineage>
        <taxon>Bacteria</taxon>
        <taxon>Bacillati</taxon>
        <taxon>Actinomycetota</taxon>
        <taxon>Actinomycetes</taxon>
        <taxon>Streptosporangiales</taxon>
        <taxon>Streptosporangiaceae</taxon>
        <taxon>Sphaerisporangium</taxon>
    </lineage>
</organism>
<dbReference type="InterPro" id="IPR046492">
    <property type="entry name" value="DUF6585"/>
</dbReference>
<evidence type="ECO:0000256" key="1">
    <source>
        <dbReference type="SAM" id="Phobius"/>
    </source>
</evidence>
<dbReference type="EMBL" id="JBHSRF010000074">
    <property type="protein sequence ID" value="MFC6085984.1"/>
    <property type="molecule type" value="Genomic_DNA"/>
</dbReference>
<reference evidence="3" key="1">
    <citation type="journal article" date="2019" name="Int. J. Syst. Evol. Microbiol.">
        <title>The Global Catalogue of Microorganisms (GCM) 10K type strain sequencing project: providing services to taxonomists for standard genome sequencing and annotation.</title>
        <authorList>
            <consortium name="The Broad Institute Genomics Platform"/>
            <consortium name="The Broad Institute Genome Sequencing Center for Infectious Disease"/>
            <person name="Wu L."/>
            <person name="Ma J."/>
        </authorList>
    </citation>
    <scope>NUCLEOTIDE SEQUENCE [LARGE SCALE GENOMIC DNA]</scope>
    <source>
        <strain evidence="3">JCM 30346</strain>
    </source>
</reference>
<comment type="caution">
    <text evidence="2">The sequence shown here is derived from an EMBL/GenBank/DDBJ whole genome shotgun (WGS) entry which is preliminary data.</text>
</comment>
<protein>
    <submittedName>
        <fullName evidence="2">DUF6585 family protein</fullName>
    </submittedName>
</protein>
<keyword evidence="1" id="KW-0812">Transmembrane</keyword>
<dbReference type="RefSeq" id="WP_380760713.1">
    <property type="nucleotide sequence ID" value="NZ_JBHSRF010000074.1"/>
</dbReference>